<protein>
    <submittedName>
        <fullName evidence="3">Lasso peptide biosynthesis B2 protein</fullName>
    </submittedName>
</protein>
<evidence type="ECO:0000313" key="4">
    <source>
        <dbReference type="Proteomes" id="UP001519064"/>
    </source>
</evidence>
<reference evidence="3 4" key="1">
    <citation type="submission" date="2020-11" db="EMBL/GenBank/DDBJ databases">
        <title>Streptomyces spirodelae sp. nov., isolated from duckweed.</title>
        <authorList>
            <person name="Saimee Y."/>
            <person name="Duangmal K."/>
        </authorList>
    </citation>
    <scope>NUCLEOTIDE SEQUENCE [LARGE SCALE GENOMIC DNA]</scope>
    <source>
        <strain evidence="3 4">S16-07</strain>
    </source>
</reference>
<gene>
    <name evidence="3" type="ORF">ITI46_04965</name>
</gene>
<dbReference type="EMBL" id="JADKMA010000015">
    <property type="protein sequence ID" value="MBO8191051.1"/>
    <property type="molecule type" value="Genomic_DNA"/>
</dbReference>
<evidence type="ECO:0000256" key="1">
    <source>
        <dbReference type="SAM" id="MobiDB-lite"/>
    </source>
</evidence>
<evidence type="ECO:0000259" key="2">
    <source>
        <dbReference type="Pfam" id="PF13471"/>
    </source>
</evidence>
<dbReference type="InterPro" id="IPR053521">
    <property type="entry name" value="McjB-like"/>
</dbReference>
<feature type="region of interest" description="Disordered" evidence="1">
    <location>
        <begin position="135"/>
        <end position="193"/>
    </location>
</feature>
<dbReference type="NCBIfam" id="NF033537">
    <property type="entry name" value="lasso_biosyn_B2"/>
    <property type="match status" value="1"/>
</dbReference>
<evidence type="ECO:0000313" key="3">
    <source>
        <dbReference type="EMBL" id="MBO8191051.1"/>
    </source>
</evidence>
<proteinExistence type="predicted"/>
<feature type="domain" description="Microcin J25-processing protein McjB C-terminal" evidence="2">
    <location>
        <begin position="23"/>
        <end position="132"/>
    </location>
</feature>
<dbReference type="InterPro" id="IPR032708">
    <property type="entry name" value="McjB_C"/>
</dbReference>
<organism evidence="3 4">
    <name type="scientific">Streptomyces oryzae</name>
    <dbReference type="NCBI Taxonomy" id="1434886"/>
    <lineage>
        <taxon>Bacteria</taxon>
        <taxon>Bacillati</taxon>
        <taxon>Actinomycetota</taxon>
        <taxon>Actinomycetes</taxon>
        <taxon>Kitasatosporales</taxon>
        <taxon>Streptomycetaceae</taxon>
        <taxon>Streptomyces</taxon>
    </lineage>
</organism>
<accession>A0ABS3X6R9</accession>
<comment type="caution">
    <text evidence="3">The sequence shown here is derived from an EMBL/GenBank/DDBJ whole genome shotgun (WGS) entry which is preliminary data.</text>
</comment>
<dbReference type="Proteomes" id="UP001519064">
    <property type="component" value="Unassembled WGS sequence"/>
</dbReference>
<dbReference type="Pfam" id="PF13471">
    <property type="entry name" value="Transglut_core3"/>
    <property type="match status" value="1"/>
</dbReference>
<name>A0ABS3X6R9_9ACTN</name>
<sequence length="193" mass="20751">MSLPGVGERAVRLAPHRQLEARAAVGVARLLVKLKPGRLRRVLTVLSRGARPAGRERALYARQAAVSVSARCAGLGCLQRTVAAALLCRLHGEWPDWCSGFRTRPFGAHAWIEADGEPVGEGEAIDAFRTMIAVRARPARGTKPPRAGKPPLRTRESPRAGIPPRTGESPRAGKPPRAARTSRTPKGARHGHD</sequence>
<keyword evidence="4" id="KW-1185">Reference proteome</keyword>